<name>A0ACB8YET8_ARCLA</name>
<dbReference type="EMBL" id="CM042058">
    <property type="protein sequence ID" value="KAI3684254.1"/>
    <property type="molecule type" value="Genomic_DNA"/>
</dbReference>
<sequence length="73" mass="7894">MISLILLLISSTIFGKKCRGCSDYRLCVVHPGSGDAIGFKLLKGCKAIVVSHQSGRDPLHFLANCGLTDLYEI</sequence>
<reference evidence="1 2" key="2">
    <citation type="journal article" date="2022" name="Mol. Ecol. Resour.">
        <title>The genomes of chicory, endive, great burdock and yacon provide insights into Asteraceae paleo-polyploidization history and plant inulin production.</title>
        <authorList>
            <person name="Fan W."/>
            <person name="Wang S."/>
            <person name="Wang H."/>
            <person name="Wang A."/>
            <person name="Jiang F."/>
            <person name="Liu H."/>
            <person name="Zhao H."/>
            <person name="Xu D."/>
            <person name="Zhang Y."/>
        </authorList>
    </citation>
    <scope>NUCLEOTIDE SEQUENCE [LARGE SCALE GENOMIC DNA]</scope>
    <source>
        <strain evidence="2">cv. Niubang</strain>
    </source>
</reference>
<reference evidence="2" key="1">
    <citation type="journal article" date="2022" name="Mol. Ecol. Resour.">
        <title>The genomes of chicory, endive, great burdock and yacon provide insights into Asteraceae palaeo-polyploidization history and plant inulin production.</title>
        <authorList>
            <person name="Fan W."/>
            <person name="Wang S."/>
            <person name="Wang H."/>
            <person name="Wang A."/>
            <person name="Jiang F."/>
            <person name="Liu H."/>
            <person name="Zhao H."/>
            <person name="Xu D."/>
            <person name="Zhang Y."/>
        </authorList>
    </citation>
    <scope>NUCLEOTIDE SEQUENCE [LARGE SCALE GENOMIC DNA]</scope>
    <source>
        <strain evidence="2">cv. Niubang</strain>
    </source>
</reference>
<gene>
    <name evidence="1" type="ORF">L6452_33475</name>
</gene>
<dbReference type="Proteomes" id="UP001055879">
    <property type="component" value="Linkage Group LG12"/>
</dbReference>
<proteinExistence type="predicted"/>
<accession>A0ACB8YET8</accession>
<protein>
    <submittedName>
        <fullName evidence="1">Uncharacterized protein</fullName>
    </submittedName>
</protein>
<evidence type="ECO:0000313" key="1">
    <source>
        <dbReference type="EMBL" id="KAI3684254.1"/>
    </source>
</evidence>
<evidence type="ECO:0000313" key="2">
    <source>
        <dbReference type="Proteomes" id="UP001055879"/>
    </source>
</evidence>
<organism evidence="1 2">
    <name type="scientific">Arctium lappa</name>
    <name type="common">Greater burdock</name>
    <name type="synonym">Lappa major</name>
    <dbReference type="NCBI Taxonomy" id="4217"/>
    <lineage>
        <taxon>Eukaryota</taxon>
        <taxon>Viridiplantae</taxon>
        <taxon>Streptophyta</taxon>
        <taxon>Embryophyta</taxon>
        <taxon>Tracheophyta</taxon>
        <taxon>Spermatophyta</taxon>
        <taxon>Magnoliopsida</taxon>
        <taxon>eudicotyledons</taxon>
        <taxon>Gunneridae</taxon>
        <taxon>Pentapetalae</taxon>
        <taxon>asterids</taxon>
        <taxon>campanulids</taxon>
        <taxon>Asterales</taxon>
        <taxon>Asteraceae</taxon>
        <taxon>Carduoideae</taxon>
        <taxon>Cardueae</taxon>
        <taxon>Arctiinae</taxon>
        <taxon>Arctium</taxon>
    </lineage>
</organism>
<keyword evidence="2" id="KW-1185">Reference proteome</keyword>
<comment type="caution">
    <text evidence="1">The sequence shown here is derived from an EMBL/GenBank/DDBJ whole genome shotgun (WGS) entry which is preliminary data.</text>
</comment>